<keyword evidence="2" id="KW-1185">Reference proteome</keyword>
<proteinExistence type="predicted"/>
<evidence type="ECO:0000313" key="2">
    <source>
        <dbReference type="Proteomes" id="UP000297245"/>
    </source>
</evidence>
<sequence>PPTQYFTDRIILAARNNDVDDINNQILGRMPGQAITCYSVDSVDIERGADDPSLADAIPVEHLKSLGE</sequence>
<protein>
    <submittedName>
        <fullName evidence="1">Uncharacterized protein</fullName>
    </submittedName>
</protein>
<feature type="non-terminal residue" evidence="1">
    <location>
        <position position="1"/>
    </location>
</feature>
<gene>
    <name evidence="1" type="ORF">K435DRAFT_616960</name>
</gene>
<accession>A0A4S8KJP4</accession>
<dbReference type="AlphaFoldDB" id="A0A4S8KJP4"/>
<organism evidence="1 2">
    <name type="scientific">Dendrothele bispora (strain CBS 962.96)</name>
    <dbReference type="NCBI Taxonomy" id="1314807"/>
    <lineage>
        <taxon>Eukaryota</taxon>
        <taxon>Fungi</taxon>
        <taxon>Dikarya</taxon>
        <taxon>Basidiomycota</taxon>
        <taxon>Agaricomycotina</taxon>
        <taxon>Agaricomycetes</taxon>
        <taxon>Agaricomycetidae</taxon>
        <taxon>Agaricales</taxon>
        <taxon>Agaricales incertae sedis</taxon>
        <taxon>Dendrothele</taxon>
    </lineage>
</organism>
<dbReference type="OrthoDB" id="2641892at2759"/>
<feature type="non-terminal residue" evidence="1">
    <location>
        <position position="68"/>
    </location>
</feature>
<dbReference type="EMBL" id="ML181711">
    <property type="protein sequence ID" value="THU75669.1"/>
    <property type="molecule type" value="Genomic_DNA"/>
</dbReference>
<name>A0A4S8KJP4_DENBC</name>
<reference evidence="1 2" key="1">
    <citation type="journal article" date="2019" name="Nat. Ecol. Evol.">
        <title>Megaphylogeny resolves global patterns of mushroom evolution.</title>
        <authorList>
            <person name="Varga T."/>
            <person name="Krizsan K."/>
            <person name="Foldi C."/>
            <person name="Dima B."/>
            <person name="Sanchez-Garcia M."/>
            <person name="Sanchez-Ramirez S."/>
            <person name="Szollosi G.J."/>
            <person name="Szarkandi J.G."/>
            <person name="Papp V."/>
            <person name="Albert L."/>
            <person name="Andreopoulos W."/>
            <person name="Angelini C."/>
            <person name="Antonin V."/>
            <person name="Barry K.W."/>
            <person name="Bougher N.L."/>
            <person name="Buchanan P."/>
            <person name="Buyck B."/>
            <person name="Bense V."/>
            <person name="Catcheside P."/>
            <person name="Chovatia M."/>
            <person name="Cooper J."/>
            <person name="Damon W."/>
            <person name="Desjardin D."/>
            <person name="Finy P."/>
            <person name="Geml J."/>
            <person name="Haridas S."/>
            <person name="Hughes K."/>
            <person name="Justo A."/>
            <person name="Karasinski D."/>
            <person name="Kautmanova I."/>
            <person name="Kiss B."/>
            <person name="Kocsube S."/>
            <person name="Kotiranta H."/>
            <person name="LaButti K.M."/>
            <person name="Lechner B.E."/>
            <person name="Liimatainen K."/>
            <person name="Lipzen A."/>
            <person name="Lukacs Z."/>
            <person name="Mihaltcheva S."/>
            <person name="Morgado L.N."/>
            <person name="Niskanen T."/>
            <person name="Noordeloos M.E."/>
            <person name="Ohm R.A."/>
            <person name="Ortiz-Santana B."/>
            <person name="Ovrebo C."/>
            <person name="Racz N."/>
            <person name="Riley R."/>
            <person name="Savchenko A."/>
            <person name="Shiryaev A."/>
            <person name="Soop K."/>
            <person name="Spirin V."/>
            <person name="Szebenyi C."/>
            <person name="Tomsovsky M."/>
            <person name="Tulloss R.E."/>
            <person name="Uehling J."/>
            <person name="Grigoriev I.V."/>
            <person name="Vagvolgyi C."/>
            <person name="Papp T."/>
            <person name="Martin F.M."/>
            <person name="Miettinen O."/>
            <person name="Hibbett D.S."/>
            <person name="Nagy L.G."/>
        </authorList>
    </citation>
    <scope>NUCLEOTIDE SEQUENCE [LARGE SCALE GENOMIC DNA]</scope>
    <source>
        <strain evidence="1 2">CBS 962.96</strain>
    </source>
</reference>
<evidence type="ECO:0000313" key="1">
    <source>
        <dbReference type="EMBL" id="THU75669.1"/>
    </source>
</evidence>
<dbReference type="Proteomes" id="UP000297245">
    <property type="component" value="Unassembled WGS sequence"/>
</dbReference>